<name>A0AAD9J4X7_9ANNE</name>
<keyword evidence="2" id="KW-1185">Reference proteome</keyword>
<dbReference type="EMBL" id="JAODUP010000663">
    <property type="protein sequence ID" value="KAK2145685.1"/>
    <property type="molecule type" value="Genomic_DNA"/>
</dbReference>
<sequence length="155" mass="16889">MADVRAPQITTSSGVVSSTPSNTNIVVAAASAPNVANSSCGTRPKDTPMNVYAMPQNVALPPLPNDKAEHEEADDDFILQPAHMKRQSYVKVQKMTPTIGEKYLWYKAKKDNITMYQDILDERLGDVIGAPPWSSGSVLDHGSLPPVFESRRGHI</sequence>
<gene>
    <name evidence="1" type="ORF">LSH36_663g01002</name>
</gene>
<comment type="caution">
    <text evidence="1">The sequence shown here is derived from an EMBL/GenBank/DDBJ whole genome shotgun (WGS) entry which is preliminary data.</text>
</comment>
<proteinExistence type="predicted"/>
<evidence type="ECO:0000313" key="2">
    <source>
        <dbReference type="Proteomes" id="UP001208570"/>
    </source>
</evidence>
<organism evidence="1 2">
    <name type="scientific">Paralvinella palmiformis</name>
    <dbReference type="NCBI Taxonomy" id="53620"/>
    <lineage>
        <taxon>Eukaryota</taxon>
        <taxon>Metazoa</taxon>
        <taxon>Spiralia</taxon>
        <taxon>Lophotrochozoa</taxon>
        <taxon>Annelida</taxon>
        <taxon>Polychaeta</taxon>
        <taxon>Sedentaria</taxon>
        <taxon>Canalipalpata</taxon>
        <taxon>Terebellida</taxon>
        <taxon>Terebelliformia</taxon>
        <taxon>Alvinellidae</taxon>
        <taxon>Paralvinella</taxon>
    </lineage>
</organism>
<dbReference type="Proteomes" id="UP001208570">
    <property type="component" value="Unassembled WGS sequence"/>
</dbReference>
<dbReference type="AlphaFoldDB" id="A0AAD9J4X7"/>
<reference evidence="1" key="1">
    <citation type="journal article" date="2023" name="Mol. Biol. Evol.">
        <title>Third-Generation Sequencing Reveals the Adaptive Role of the Epigenome in Three Deep-Sea Polychaetes.</title>
        <authorList>
            <person name="Perez M."/>
            <person name="Aroh O."/>
            <person name="Sun Y."/>
            <person name="Lan Y."/>
            <person name="Juniper S.K."/>
            <person name="Young C.R."/>
            <person name="Angers B."/>
            <person name="Qian P.Y."/>
        </authorList>
    </citation>
    <scope>NUCLEOTIDE SEQUENCE</scope>
    <source>
        <strain evidence="1">P08H-3</strain>
    </source>
</reference>
<protein>
    <submittedName>
        <fullName evidence="1">Uncharacterized protein</fullName>
    </submittedName>
</protein>
<accession>A0AAD9J4X7</accession>
<evidence type="ECO:0000313" key="1">
    <source>
        <dbReference type="EMBL" id="KAK2145685.1"/>
    </source>
</evidence>